<protein>
    <submittedName>
        <fullName evidence="1">Uncharacterized protein</fullName>
    </submittedName>
</protein>
<dbReference type="RefSeq" id="WP_386431104.1">
    <property type="nucleotide sequence ID" value="NZ_JBHSBB010000014.1"/>
</dbReference>
<sequence>MDVRSLQRQTAASPIGRQTLGVPAEKLAEDRVACVTSNSSLTLYPGSGRGGVAEVVFAHMANREPFVDRARRMELLNRLNEMECVSLPEGKLELRPSFRLSVLEDDTNRERLYATLSWFRDCWEARNLV</sequence>
<evidence type="ECO:0000313" key="2">
    <source>
        <dbReference type="Proteomes" id="UP001595765"/>
    </source>
</evidence>
<organism evidence="1 2">
    <name type="scientific">Streptomyces polygonati</name>
    <dbReference type="NCBI Taxonomy" id="1617087"/>
    <lineage>
        <taxon>Bacteria</taxon>
        <taxon>Bacillati</taxon>
        <taxon>Actinomycetota</taxon>
        <taxon>Actinomycetes</taxon>
        <taxon>Kitasatosporales</taxon>
        <taxon>Streptomycetaceae</taxon>
        <taxon>Streptomyces</taxon>
    </lineage>
</organism>
<keyword evidence="2" id="KW-1185">Reference proteome</keyword>
<reference evidence="2" key="1">
    <citation type="journal article" date="2019" name="Int. J. Syst. Evol. Microbiol.">
        <title>The Global Catalogue of Microorganisms (GCM) 10K type strain sequencing project: providing services to taxonomists for standard genome sequencing and annotation.</title>
        <authorList>
            <consortium name="The Broad Institute Genomics Platform"/>
            <consortium name="The Broad Institute Genome Sequencing Center for Infectious Disease"/>
            <person name="Wu L."/>
            <person name="Ma J."/>
        </authorList>
    </citation>
    <scope>NUCLEOTIDE SEQUENCE [LARGE SCALE GENOMIC DNA]</scope>
    <source>
        <strain evidence="2">CGMCC 4.7237</strain>
    </source>
</reference>
<comment type="caution">
    <text evidence="1">The sequence shown here is derived from an EMBL/GenBank/DDBJ whole genome shotgun (WGS) entry which is preliminary data.</text>
</comment>
<name>A0ABV8HVG0_9ACTN</name>
<dbReference type="EMBL" id="JBHSBB010000014">
    <property type="protein sequence ID" value="MFC4033871.1"/>
    <property type="molecule type" value="Genomic_DNA"/>
</dbReference>
<accession>A0ABV8HVG0</accession>
<evidence type="ECO:0000313" key="1">
    <source>
        <dbReference type="EMBL" id="MFC4033871.1"/>
    </source>
</evidence>
<dbReference type="Proteomes" id="UP001595765">
    <property type="component" value="Unassembled WGS sequence"/>
</dbReference>
<proteinExistence type="predicted"/>
<gene>
    <name evidence="1" type="ORF">ACFO3J_20650</name>
</gene>